<dbReference type="AlphaFoldDB" id="A0AAW1Q512"/>
<reference evidence="1 2" key="1">
    <citation type="journal article" date="2024" name="Nat. Commun.">
        <title>Phylogenomics reveals the evolutionary origins of lichenization in chlorophyte algae.</title>
        <authorList>
            <person name="Puginier C."/>
            <person name="Libourel C."/>
            <person name="Otte J."/>
            <person name="Skaloud P."/>
            <person name="Haon M."/>
            <person name="Grisel S."/>
            <person name="Petersen M."/>
            <person name="Berrin J.G."/>
            <person name="Delaux P.M."/>
            <person name="Dal Grande F."/>
            <person name="Keller J."/>
        </authorList>
    </citation>
    <scope>NUCLEOTIDE SEQUENCE [LARGE SCALE GENOMIC DNA]</scope>
    <source>
        <strain evidence="1 2">SAG 2043</strain>
    </source>
</reference>
<accession>A0AAW1Q512</accession>
<name>A0AAW1Q512_9CHLO</name>
<evidence type="ECO:0000313" key="2">
    <source>
        <dbReference type="Proteomes" id="UP001489004"/>
    </source>
</evidence>
<protein>
    <submittedName>
        <fullName evidence="1">Uncharacterized protein</fullName>
    </submittedName>
</protein>
<keyword evidence="2" id="KW-1185">Reference proteome</keyword>
<gene>
    <name evidence="1" type="ORF">WJX72_007384</name>
</gene>
<comment type="caution">
    <text evidence="1">The sequence shown here is derived from an EMBL/GenBank/DDBJ whole genome shotgun (WGS) entry which is preliminary data.</text>
</comment>
<evidence type="ECO:0000313" key="1">
    <source>
        <dbReference type="EMBL" id="KAK9815648.1"/>
    </source>
</evidence>
<organism evidence="1 2">
    <name type="scientific">[Myrmecia] bisecta</name>
    <dbReference type="NCBI Taxonomy" id="41462"/>
    <lineage>
        <taxon>Eukaryota</taxon>
        <taxon>Viridiplantae</taxon>
        <taxon>Chlorophyta</taxon>
        <taxon>core chlorophytes</taxon>
        <taxon>Trebouxiophyceae</taxon>
        <taxon>Trebouxiales</taxon>
        <taxon>Trebouxiaceae</taxon>
        <taxon>Myrmecia</taxon>
    </lineage>
</organism>
<proteinExistence type="predicted"/>
<sequence length="71" mass="7914">MSPVQIWLGHHRTAGLAAMPLTFEQFVKTAKEALEDHGSIFCCTTKDPPGREALPEGKIGWIDLYSLYPKN</sequence>
<dbReference type="Proteomes" id="UP001489004">
    <property type="component" value="Unassembled WGS sequence"/>
</dbReference>
<dbReference type="EMBL" id="JALJOR010000006">
    <property type="protein sequence ID" value="KAK9815648.1"/>
    <property type="molecule type" value="Genomic_DNA"/>
</dbReference>